<keyword evidence="1" id="KW-0732">Signal</keyword>
<gene>
    <name evidence="2" type="ORF">FWK35_00029073</name>
</gene>
<sequence length="97" mass="10985">MLLQTMSLSSIVLLTAVWLAMSKVLTCESLRNSGSHRGRHKYKRRQLYSGENNGNARLHLDNSPLQHNPSLLLLEDDNEAVTADATFELDKPRECTY</sequence>
<feature type="chain" id="PRO_5026052663" evidence="1">
    <location>
        <begin position="23"/>
        <end position="97"/>
    </location>
</feature>
<dbReference type="OrthoDB" id="6614978at2759"/>
<keyword evidence="3" id="KW-1185">Reference proteome</keyword>
<dbReference type="EMBL" id="VUJU01001049">
    <property type="protein sequence ID" value="KAF0767060.1"/>
    <property type="molecule type" value="Genomic_DNA"/>
</dbReference>
<protein>
    <submittedName>
        <fullName evidence="2">Uncharacterized protein</fullName>
    </submittedName>
</protein>
<dbReference type="Proteomes" id="UP000478052">
    <property type="component" value="Unassembled WGS sequence"/>
</dbReference>
<proteinExistence type="predicted"/>
<reference evidence="2 3" key="1">
    <citation type="submission" date="2019-08" db="EMBL/GenBank/DDBJ databases">
        <title>Whole genome of Aphis craccivora.</title>
        <authorList>
            <person name="Voronova N.V."/>
            <person name="Shulinski R.S."/>
            <person name="Bandarenka Y.V."/>
            <person name="Zhorov D.G."/>
            <person name="Warner D."/>
        </authorList>
    </citation>
    <scope>NUCLEOTIDE SEQUENCE [LARGE SCALE GENOMIC DNA]</scope>
    <source>
        <strain evidence="2">180601</strain>
        <tissue evidence="2">Whole Body</tissue>
    </source>
</reference>
<evidence type="ECO:0000313" key="2">
    <source>
        <dbReference type="EMBL" id="KAF0767060.1"/>
    </source>
</evidence>
<evidence type="ECO:0000313" key="3">
    <source>
        <dbReference type="Proteomes" id="UP000478052"/>
    </source>
</evidence>
<comment type="caution">
    <text evidence="2">The sequence shown here is derived from an EMBL/GenBank/DDBJ whole genome shotgun (WGS) entry which is preliminary data.</text>
</comment>
<dbReference type="AlphaFoldDB" id="A0A6G0Z8C1"/>
<organism evidence="2 3">
    <name type="scientific">Aphis craccivora</name>
    <name type="common">Cowpea aphid</name>
    <dbReference type="NCBI Taxonomy" id="307492"/>
    <lineage>
        <taxon>Eukaryota</taxon>
        <taxon>Metazoa</taxon>
        <taxon>Ecdysozoa</taxon>
        <taxon>Arthropoda</taxon>
        <taxon>Hexapoda</taxon>
        <taxon>Insecta</taxon>
        <taxon>Pterygota</taxon>
        <taxon>Neoptera</taxon>
        <taxon>Paraneoptera</taxon>
        <taxon>Hemiptera</taxon>
        <taxon>Sternorrhyncha</taxon>
        <taxon>Aphidomorpha</taxon>
        <taxon>Aphidoidea</taxon>
        <taxon>Aphididae</taxon>
        <taxon>Aphidini</taxon>
        <taxon>Aphis</taxon>
        <taxon>Aphis</taxon>
    </lineage>
</organism>
<name>A0A6G0Z8C1_APHCR</name>
<accession>A0A6G0Z8C1</accession>
<feature type="signal peptide" evidence="1">
    <location>
        <begin position="1"/>
        <end position="22"/>
    </location>
</feature>
<evidence type="ECO:0000256" key="1">
    <source>
        <dbReference type="SAM" id="SignalP"/>
    </source>
</evidence>